<dbReference type="PANTHER" id="PTHR21716">
    <property type="entry name" value="TRANSMEMBRANE PROTEIN"/>
    <property type="match status" value="1"/>
</dbReference>
<feature type="transmembrane region" description="Helical" evidence="6">
    <location>
        <begin position="259"/>
        <end position="278"/>
    </location>
</feature>
<feature type="transmembrane region" description="Helical" evidence="6">
    <location>
        <begin position="61"/>
        <end position="83"/>
    </location>
</feature>
<keyword evidence="5 6" id="KW-0472">Membrane</keyword>
<evidence type="ECO:0000256" key="1">
    <source>
        <dbReference type="ARBA" id="ARBA00004141"/>
    </source>
</evidence>
<dbReference type="GO" id="GO:0055085">
    <property type="term" value="P:transmembrane transport"/>
    <property type="evidence" value="ECO:0007669"/>
    <property type="project" value="TreeGrafter"/>
</dbReference>
<evidence type="ECO:0000256" key="5">
    <source>
        <dbReference type="ARBA" id="ARBA00023136"/>
    </source>
</evidence>
<evidence type="ECO:0000256" key="2">
    <source>
        <dbReference type="ARBA" id="ARBA00009773"/>
    </source>
</evidence>
<dbReference type="GO" id="GO:0016020">
    <property type="term" value="C:membrane"/>
    <property type="evidence" value="ECO:0007669"/>
    <property type="project" value="UniProtKB-SubCell"/>
</dbReference>
<dbReference type="AlphaFoldDB" id="A0A1H4CAS8"/>
<dbReference type="NCBIfam" id="NF008930">
    <property type="entry name" value="PRK12287.1"/>
    <property type="match status" value="1"/>
</dbReference>
<name>A0A1H4CAS8_ALKAM</name>
<gene>
    <name evidence="7" type="ORF">SAMN04488051_10464</name>
</gene>
<dbReference type="Proteomes" id="UP000198773">
    <property type="component" value="Unassembled WGS sequence"/>
</dbReference>
<dbReference type="InterPro" id="IPR002549">
    <property type="entry name" value="AI-2E-like"/>
</dbReference>
<accession>A0A1H4CAS8</accession>
<sequence length="354" mass="38431">MTTVTDSNATRILVACAALVIILAGIKAAATIVVPFLLALFIAIICSPLIQLLHRWHLPKLAAIGLVILLIVVLGTFFATIVGQSLTDLTRNMPEYQGRINLVVLQLLNWLAEYHLVLEPRQLLSQINPGSAMTLATNLLAGLGTMLTNTFLILLIVVFMLLEAHSIPAKIKLGMKTPEKKLQQVQQFLESVNRYIAIKTMMSALTGLVVGLMLWLLGVSYPLLWGMLAFLLNYIPNIGSIIAAVPAVLVALVDGGLSLALGTTLVFIAVNLLIGNVLEPRFMGRGLGLSTLVVFLSLIFWGWMLGTVGMLLSIPLTMIVKIGLENSPNGRWIAVLLDSEEQTQLRDDLDEPLA</sequence>
<feature type="transmembrane region" description="Helical" evidence="6">
    <location>
        <begin position="12"/>
        <end position="30"/>
    </location>
</feature>
<proteinExistence type="inferred from homology"/>
<keyword evidence="3 6" id="KW-0812">Transmembrane</keyword>
<feature type="transmembrane region" description="Helical" evidence="6">
    <location>
        <begin position="139"/>
        <end position="162"/>
    </location>
</feature>
<organism evidence="7 8">
    <name type="scientific">Alkalimonas amylolytica</name>
    <dbReference type="NCBI Taxonomy" id="152573"/>
    <lineage>
        <taxon>Bacteria</taxon>
        <taxon>Pseudomonadati</taxon>
        <taxon>Pseudomonadota</taxon>
        <taxon>Gammaproteobacteria</taxon>
        <taxon>Alkalimonas</taxon>
    </lineage>
</organism>
<evidence type="ECO:0000256" key="4">
    <source>
        <dbReference type="ARBA" id="ARBA00022989"/>
    </source>
</evidence>
<dbReference type="RefSeq" id="WP_091342163.1">
    <property type="nucleotide sequence ID" value="NZ_FNRM01000004.1"/>
</dbReference>
<comment type="similarity">
    <text evidence="2">Belongs to the autoinducer-2 exporter (AI-2E) (TC 2.A.86) family.</text>
</comment>
<feature type="transmembrane region" description="Helical" evidence="6">
    <location>
        <begin position="290"/>
        <end position="312"/>
    </location>
</feature>
<dbReference type="Pfam" id="PF01594">
    <property type="entry name" value="AI-2E_transport"/>
    <property type="match status" value="1"/>
</dbReference>
<feature type="transmembrane region" description="Helical" evidence="6">
    <location>
        <begin position="196"/>
        <end position="217"/>
    </location>
</feature>
<dbReference type="OrthoDB" id="9799225at2"/>
<dbReference type="EMBL" id="FNRM01000004">
    <property type="protein sequence ID" value="SEA57448.1"/>
    <property type="molecule type" value="Genomic_DNA"/>
</dbReference>
<dbReference type="STRING" id="152573.SAMN04488051_10464"/>
<comment type="subcellular location">
    <subcellularLocation>
        <location evidence="1">Membrane</location>
        <topology evidence="1">Multi-pass membrane protein</topology>
    </subcellularLocation>
</comment>
<evidence type="ECO:0000256" key="6">
    <source>
        <dbReference type="SAM" id="Phobius"/>
    </source>
</evidence>
<reference evidence="7 8" key="1">
    <citation type="submission" date="2016-10" db="EMBL/GenBank/DDBJ databases">
        <authorList>
            <person name="de Groot N.N."/>
        </authorList>
    </citation>
    <scope>NUCLEOTIDE SEQUENCE [LARGE SCALE GENOMIC DNA]</scope>
    <source>
        <strain evidence="7 8">CGMCC 1.3430</strain>
    </source>
</reference>
<evidence type="ECO:0000313" key="7">
    <source>
        <dbReference type="EMBL" id="SEA57448.1"/>
    </source>
</evidence>
<keyword evidence="4 6" id="KW-1133">Transmembrane helix</keyword>
<keyword evidence="8" id="KW-1185">Reference proteome</keyword>
<protein>
    <submittedName>
        <fullName evidence="7">Predicted PurR-regulated permease PerM</fullName>
    </submittedName>
</protein>
<evidence type="ECO:0000313" key="8">
    <source>
        <dbReference type="Proteomes" id="UP000198773"/>
    </source>
</evidence>
<feature type="transmembrane region" description="Helical" evidence="6">
    <location>
        <begin position="223"/>
        <end position="252"/>
    </location>
</feature>
<dbReference type="PANTHER" id="PTHR21716:SF64">
    <property type="entry name" value="AI-2 TRANSPORT PROTEIN TQSA"/>
    <property type="match status" value="1"/>
</dbReference>
<evidence type="ECO:0000256" key="3">
    <source>
        <dbReference type="ARBA" id="ARBA00022692"/>
    </source>
</evidence>